<dbReference type="SUPFAM" id="SSF51621">
    <property type="entry name" value="Phosphoenolpyruvate/pyruvate domain"/>
    <property type="match status" value="1"/>
</dbReference>
<dbReference type="PANTHER" id="PTHR31862">
    <property type="entry name" value="UPF0261 DOMAIN PROTEIN (AFU_ORTHOLOGUE AFUA_1G10120)"/>
    <property type="match status" value="1"/>
</dbReference>
<evidence type="ECO:0000313" key="3">
    <source>
        <dbReference type="Proteomes" id="UP000179157"/>
    </source>
</evidence>
<dbReference type="InterPro" id="IPR015813">
    <property type="entry name" value="Pyrv/PenolPyrv_kinase-like_dom"/>
</dbReference>
<dbReference type="InterPro" id="IPR051353">
    <property type="entry name" value="Tobamovirus_resist_UPF0261"/>
</dbReference>
<name>A0A1F5UUN1_FRAXR</name>
<dbReference type="Proteomes" id="UP000179157">
    <property type="component" value="Unassembled WGS sequence"/>
</dbReference>
<dbReference type="PIRSF" id="PIRSF034452">
    <property type="entry name" value="TIM-br_sig_trnsd"/>
    <property type="match status" value="1"/>
</dbReference>
<reference evidence="2 3" key="1">
    <citation type="journal article" date="2016" name="Nat. Commun.">
        <title>Thousands of microbial genomes shed light on interconnected biogeochemical processes in an aquifer system.</title>
        <authorList>
            <person name="Anantharaman K."/>
            <person name="Brown C.T."/>
            <person name="Hug L.A."/>
            <person name="Sharon I."/>
            <person name="Castelle C.J."/>
            <person name="Probst A.J."/>
            <person name="Thomas B.C."/>
            <person name="Singh A."/>
            <person name="Wilkins M.J."/>
            <person name="Karaoz U."/>
            <person name="Brodie E.L."/>
            <person name="Williams K.H."/>
            <person name="Hubbard S.S."/>
            <person name="Banfield J.F."/>
        </authorList>
    </citation>
    <scope>NUCLEOTIDE SEQUENCE [LARGE SCALE GENOMIC DNA]</scope>
    <source>
        <strain evidence="3">RBG_16_55_9</strain>
    </source>
</reference>
<dbReference type="Pfam" id="PF09370">
    <property type="entry name" value="PEP_hydrolase"/>
    <property type="match status" value="1"/>
</dbReference>
<dbReference type="InterPro" id="IPR009215">
    <property type="entry name" value="TIM-br_IGPS-like"/>
</dbReference>
<evidence type="ECO:0000313" key="2">
    <source>
        <dbReference type="EMBL" id="OGF54411.1"/>
    </source>
</evidence>
<dbReference type="InterPro" id="IPR013785">
    <property type="entry name" value="Aldolase_TIM"/>
</dbReference>
<dbReference type="Gene3D" id="3.20.20.70">
    <property type="entry name" value="Aldolase class I"/>
    <property type="match status" value="1"/>
</dbReference>
<dbReference type="EMBL" id="MFGX01000082">
    <property type="protein sequence ID" value="OGF54411.1"/>
    <property type="molecule type" value="Genomic_DNA"/>
</dbReference>
<organism evidence="2 3">
    <name type="scientific">Fraserbacteria sp. (strain RBG_16_55_9)</name>
    <dbReference type="NCBI Taxonomy" id="1817864"/>
    <lineage>
        <taxon>Bacteria</taxon>
        <taxon>Candidatus Fraseribacteriota</taxon>
    </lineage>
</organism>
<protein>
    <recommendedName>
        <fullName evidence="1">TIM-barrel domain-containing protein</fullName>
    </recommendedName>
</protein>
<dbReference type="STRING" id="1817864.A2Z21_00300"/>
<comment type="caution">
    <text evidence="2">The sequence shown here is derived from an EMBL/GenBank/DDBJ whole genome shotgun (WGS) entry which is preliminary data.</text>
</comment>
<feature type="domain" description="TIM-barrel" evidence="1">
    <location>
        <begin position="25"/>
        <end position="299"/>
    </location>
</feature>
<dbReference type="GO" id="GO:0003824">
    <property type="term" value="F:catalytic activity"/>
    <property type="evidence" value="ECO:0007669"/>
    <property type="project" value="InterPro"/>
</dbReference>
<proteinExistence type="predicted"/>
<evidence type="ECO:0000259" key="1">
    <source>
        <dbReference type="Pfam" id="PF09370"/>
    </source>
</evidence>
<dbReference type="AlphaFoldDB" id="A0A1F5UUN1"/>
<accession>A0A1F5UUN1</accession>
<dbReference type="PANTHER" id="PTHR31862:SF1">
    <property type="entry name" value="UPF0261 DOMAIN PROTEIN (AFU_ORTHOLOGUE AFUA_1G10120)"/>
    <property type="match status" value="1"/>
</dbReference>
<gene>
    <name evidence="2" type="ORF">A2Z21_00300</name>
</gene>
<sequence length="309" mass="34571">MDMASISERDRILSQLKEPMPRRAEIVENWRAQIEQGIPIIYAGCSAGIVARYAELTGIDAIVVYETGLSRHWGMPTTMLADPNRWSFPMYEEIRSQVDKTPLIAGVEAYDPRFRGERGLRRMVRTVIEMGYDGIQNFPTLVFIPPTYKLRDPVGMGWEREVELVALCNELDVFTMWYACTPEQAQDVARAGADAIVPHAGWSSGGKVGAPTTERYPNTMITPIKDLDVACRHVQAITDAARAINPKIISLSHGGPFIDIPAVTYMFEHTTTDGFEAASAWERVPVENALTDVISRFRAVKKLRKKRAA</sequence>